<dbReference type="EMBL" id="RBZP01000004">
    <property type="protein sequence ID" value="RKQ34387.1"/>
    <property type="molecule type" value="Genomic_DNA"/>
</dbReference>
<comment type="caution">
    <text evidence="1">The sequence shown here is derived from an EMBL/GenBank/DDBJ whole genome shotgun (WGS) entry which is preliminary data.</text>
</comment>
<protein>
    <recommendedName>
        <fullName evidence="3">GNAT family N-acetyltransferase</fullName>
    </recommendedName>
</protein>
<accession>A0A495A4G1</accession>
<sequence length="133" mass="15389">MNIIPAKKANKEQLDDFFTRNDNLDRDGLIQNGFVVEMDSKIEGCFILNQVEEGVYWLKQLYITRTEANKLPVLLESILTIAKSKQARSVYVHSHQPVVDIILEALQFHPQKKSSFVDKHPIDKGNWWSYNVS</sequence>
<evidence type="ECO:0008006" key="3">
    <source>
        <dbReference type="Google" id="ProtNLM"/>
    </source>
</evidence>
<evidence type="ECO:0000313" key="2">
    <source>
        <dbReference type="Proteomes" id="UP000269301"/>
    </source>
</evidence>
<dbReference type="Proteomes" id="UP000269301">
    <property type="component" value="Unassembled WGS sequence"/>
</dbReference>
<reference evidence="1 2" key="1">
    <citation type="journal article" date="2016" name="Int. J. Syst. Evol. Microbiol.">
        <title>Oceanobacillus halophilus sp. nov., a novel moderately halophilic bacterium from a hypersaline lake.</title>
        <authorList>
            <person name="Amoozegar M.A."/>
            <person name="Bagheri M."/>
            <person name="Makhdoumi A."/>
            <person name="Nikou M.M."/>
            <person name="Fazeli S.A.S."/>
            <person name="Schumann P."/>
            <person name="Sproer C."/>
            <person name="Sanchez-Porro C."/>
            <person name="Ventosa A."/>
        </authorList>
    </citation>
    <scope>NUCLEOTIDE SEQUENCE [LARGE SCALE GENOMIC DNA]</scope>
    <source>
        <strain evidence="1 2">DSM 23996</strain>
    </source>
</reference>
<evidence type="ECO:0000313" key="1">
    <source>
        <dbReference type="EMBL" id="RKQ34387.1"/>
    </source>
</evidence>
<dbReference type="OrthoDB" id="2970403at2"/>
<proteinExistence type="predicted"/>
<name>A0A495A4G1_9BACI</name>
<dbReference type="AlphaFoldDB" id="A0A495A4G1"/>
<dbReference type="RefSeq" id="WP_121203949.1">
    <property type="nucleotide sequence ID" value="NZ_RBZP01000004.1"/>
</dbReference>
<organism evidence="1 2">
    <name type="scientific">Oceanobacillus halophilus</name>
    <dbReference type="NCBI Taxonomy" id="930130"/>
    <lineage>
        <taxon>Bacteria</taxon>
        <taxon>Bacillati</taxon>
        <taxon>Bacillota</taxon>
        <taxon>Bacilli</taxon>
        <taxon>Bacillales</taxon>
        <taxon>Bacillaceae</taxon>
        <taxon>Oceanobacillus</taxon>
    </lineage>
</organism>
<gene>
    <name evidence="1" type="ORF">D8M06_08430</name>
</gene>
<keyword evidence="2" id="KW-1185">Reference proteome</keyword>